<organism evidence="1 2">
    <name type="scientific">Pseudocohnilembus persalinus</name>
    <name type="common">Ciliate</name>
    <dbReference type="NCBI Taxonomy" id="266149"/>
    <lineage>
        <taxon>Eukaryota</taxon>
        <taxon>Sar</taxon>
        <taxon>Alveolata</taxon>
        <taxon>Ciliophora</taxon>
        <taxon>Intramacronucleata</taxon>
        <taxon>Oligohymenophorea</taxon>
        <taxon>Scuticociliatia</taxon>
        <taxon>Philasterida</taxon>
        <taxon>Pseudocohnilembidae</taxon>
        <taxon>Pseudocohnilembus</taxon>
    </lineage>
</organism>
<gene>
    <name evidence="1" type="ORF">PPERSA_09769</name>
</gene>
<reference evidence="1 2" key="1">
    <citation type="journal article" date="2015" name="Sci. Rep.">
        <title>Genome of the facultative scuticociliatosis pathogen Pseudocohnilembus persalinus provides insight into its virulence through horizontal gene transfer.</title>
        <authorList>
            <person name="Xiong J."/>
            <person name="Wang G."/>
            <person name="Cheng J."/>
            <person name="Tian M."/>
            <person name="Pan X."/>
            <person name="Warren A."/>
            <person name="Jiang C."/>
            <person name="Yuan D."/>
            <person name="Miao W."/>
        </authorList>
    </citation>
    <scope>NUCLEOTIDE SEQUENCE [LARGE SCALE GENOMIC DNA]</scope>
    <source>
        <strain evidence="1">36N120E</strain>
    </source>
</reference>
<evidence type="ECO:0000313" key="1">
    <source>
        <dbReference type="EMBL" id="KRX05629.1"/>
    </source>
</evidence>
<name>A0A0V0QU05_PSEPJ</name>
<sequence>MNAYGIITPQNQQYKNQLTSTKNLNLLKKQNQIKDHVPKLRQMIYSQIDIQKTPKGKLNNLGHEFNIDDRTIIQNKLQKIQKQNQSSQKLKRAFTVACDNKSFQKPPFELNLNINQNNNTQNQSSKRFKSRDKLRKKILLNQQYQEQLEKIRQIEKIKQFDKIYDQDKEVQKYFNGKQNEFFQQKKGQLLTLSNLKRQKIKTGLEDDDIYYQNHEYDQIKENPIKYQQLFQNCIKNQSVQTLSLLQYIYKKQMQQQQINNESFSYDINSKNSDNQDIHQQYKGITLANWSLIKEQNFQIGNTMSDFQLLIQRQFEKQFNEMLTLKKVNGHLLKCALPDNQNKEIYKINEQKQEQIRNSFTNLQNSAYNYKNFSQDSIKQVETQRSQDSQFSFSKSDNQIKQIQEGQNCQQKQEQKNEFQSSFFHERWLGQNIDRKSHNQSQIYIQDQKEQCQNSLRFNTENVITKQNQNPLLNSSLQNVNQHQSILKKSSILKNSNYQNQIKQNESFNQ</sequence>
<proteinExistence type="predicted"/>
<dbReference type="Proteomes" id="UP000054937">
    <property type="component" value="Unassembled WGS sequence"/>
</dbReference>
<dbReference type="EMBL" id="LDAU01000105">
    <property type="protein sequence ID" value="KRX05629.1"/>
    <property type="molecule type" value="Genomic_DNA"/>
</dbReference>
<evidence type="ECO:0000313" key="2">
    <source>
        <dbReference type="Proteomes" id="UP000054937"/>
    </source>
</evidence>
<dbReference type="AlphaFoldDB" id="A0A0V0QU05"/>
<accession>A0A0V0QU05</accession>
<protein>
    <submittedName>
        <fullName evidence="1">Uncharacterized protein</fullName>
    </submittedName>
</protein>
<dbReference type="InParanoid" id="A0A0V0QU05"/>
<keyword evidence="2" id="KW-1185">Reference proteome</keyword>
<comment type="caution">
    <text evidence="1">The sequence shown here is derived from an EMBL/GenBank/DDBJ whole genome shotgun (WGS) entry which is preliminary data.</text>
</comment>